<protein>
    <submittedName>
        <fullName evidence="2">Uncharacterized protein</fullName>
    </submittedName>
</protein>
<feature type="compositionally biased region" description="Acidic residues" evidence="1">
    <location>
        <begin position="405"/>
        <end position="414"/>
    </location>
</feature>
<dbReference type="AlphaFoldDB" id="A0A1B7MY22"/>
<gene>
    <name evidence="2" type="ORF">K503DRAFT_230053</name>
</gene>
<accession>A0A1B7MY22</accession>
<evidence type="ECO:0000313" key="2">
    <source>
        <dbReference type="EMBL" id="OAX37504.1"/>
    </source>
</evidence>
<evidence type="ECO:0000256" key="1">
    <source>
        <dbReference type="SAM" id="MobiDB-lite"/>
    </source>
</evidence>
<dbReference type="InParanoid" id="A0A1B7MY22"/>
<dbReference type="EMBL" id="KV448348">
    <property type="protein sequence ID" value="OAX37504.1"/>
    <property type="molecule type" value="Genomic_DNA"/>
</dbReference>
<feature type="compositionally biased region" description="Basic residues" evidence="1">
    <location>
        <begin position="279"/>
        <end position="288"/>
    </location>
</feature>
<feature type="compositionally biased region" description="Low complexity" evidence="1">
    <location>
        <begin position="451"/>
        <end position="462"/>
    </location>
</feature>
<dbReference type="Proteomes" id="UP000092154">
    <property type="component" value="Unassembled WGS sequence"/>
</dbReference>
<keyword evidence="3" id="KW-1185">Reference proteome</keyword>
<feature type="region of interest" description="Disordered" evidence="1">
    <location>
        <begin position="206"/>
        <end position="517"/>
    </location>
</feature>
<feature type="compositionally biased region" description="Polar residues" evidence="1">
    <location>
        <begin position="440"/>
        <end position="450"/>
    </location>
</feature>
<feature type="compositionally biased region" description="Polar residues" evidence="1">
    <location>
        <begin position="463"/>
        <end position="486"/>
    </location>
</feature>
<evidence type="ECO:0000313" key="3">
    <source>
        <dbReference type="Proteomes" id="UP000092154"/>
    </source>
</evidence>
<sequence length="517" mass="57180">MWVALDLRTWITRCLVAFRKYTKRSSAQRTSLTTELALRSSSCVGGVAMTLIRLSVKFSQGSRLRSDSVWMTGLHDQDLVPLLWRRDGGQVVTAVLVEIQIRKIKGHRKKEVMMPSPKEHSMARQILISIKCPSELYEPQLRPPEIPEAQPDGPLATQQTLVNSPINVRSRSAARTRFTAEVVLAAPMSSQATVVAQPLRAAWIPPSRRGRAEREVNPAAEVPTPTADAQSSQQVRRTRSSSKFRGLQLAVTPSDAPYHHTRARSRSVDLPPQSAPPSRSRRVVSAKMKSKEKELEEVPEEDAEHNMNKGSTSPVRISEKPVSSTPPELSLDVRESAQNETHSAGRSEKSSGGAQILGHLPETLQEEEDVQNLLEGPSLFTDNEDEAPSDKSSHRGRQEFSVDSSSDEPSDSDDASTHRKLHQTPEPLSEASESDEPQEHSGQLSLKRQASSGLRLSRGQSRIPNTLPSAPNNPPTMTTRSSANHVTRQRAPPPLFPSPKTKARTLYEAKQREKRSK</sequence>
<feature type="compositionally biased region" description="Polar residues" evidence="1">
    <location>
        <begin position="308"/>
        <end position="327"/>
    </location>
</feature>
<reference evidence="2 3" key="1">
    <citation type="submission" date="2016-06" db="EMBL/GenBank/DDBJ databases">
        <title>Comparative genomics of the ectomycorrhizal sister species Rhizopogon vinicolor and Rhizopogon vesiculosus (Basidiomycota: Boletales) reveals a divergence of the mating type B locus.</title>
        <authorList>
            <consortium name="DOE Joint Genome Institute"/>
            <person name="Mujic A.B."/>
            <person name="Kuo A."/>
            <person name="Tritt A."/>
            <person name="Lipzen A."/>
            <person name="Chen C."/>
            <person name="Johnson J."/>
            <person name="Sharma A."/>
            <person name="Barry K."/>
            <person name="Grigoriev I.V."/>
            <person name="Spatafora J.W."/>
        </authorList>
    </citation>
    <scope>NUCLEOTIDE SEQUENCE [LARGE SCALE GENOMIC DNA]</scope>
    <source>
        <strain evidence="2 3">AM-OR11-026</strain>
    </source>
</reference>
<feature type="compositionally biased region" description="Basic and acidic residues" evidence="1">
    <location>
        <begin position="388"/>
        <end position="400"/>
    </location>
</feature>
<organism evidence="2 3">
    <name type="scientific">Rhizopogon vinicolor AM-OR11-026</name>
    <dbReference type="NCBI Taxonomy" id="1314800"/>
    <lineage>
        <taxon>Eukaryota</taxon>
        <taxon>Fungi</taxon>
        <taxon>Dikarya</taxon>
        <taxon>Basidiomycota</taxon>
        <taxon>Agaricomycotina</taxon>
        <taxon>Agaricomycetes</taxon>
        <taxon>Agaricomycetidae</taxon>
        <taxon>Boletales</taxon>
        <taxon>Suillineae</taxon>
        <taxon>Rhizopogonaceae</taxon>
        <taxon>Rhizopogon</taxon>
    </lineage>
</organism>
<name>A0A1B7MY22_9AGAM</name>
<feature type="compositionally biased region" description="Basic and acidic residues" evidence="1">
    <location>
        <begin position="331"/>
        <end position="349"/>
    </location>
</feature>
<dbReference type="OrthoDB" id="2688342at2759"/>
<proteinExistence type="predicted"/>